<name>A0A915JKL4_ROMCU</name>
<feature type="region of interest" description="Disordered" evidence="1">
    <location>
        <begin position="25"/>
        <end position="79"/>
    </location>
</feature>
<sequence length="101" mass="12234">KELTLPSKDRKCGQESYQCKEKVAERLASKEKKHKNDRDELEQRKRKEYEAKQRKEERDGLEDQRRAEERDDRKSRKSWSRRCTIINMIIAWTCPMLAKHG</sequence>
<dbReference type="Proteomes" id="UP000887565">
    <property type="component" value="Unplaced"/>
</dbReference>
<dbReference type="WBParaSite" id="nRc.2.0.1.t26648-RA">
    <property type="protein sequence ID" value="nRc.2.0.1.t26648-RA"/>
    <property type="gene ID" value="nRc.2.0.1.g26648"/>
</dbReference>
<evidence type="ECO:0000313" key="3">
    <source>
        <dbReference type="WBParaSite" id="nRc.2.0.1.t26648-RA"/>
    </source>
</evidence>
<protein>
    <submittedName>
        <fullName evidence="3">Uncharacterized protein</fullName>
    </submittedName>
</protein>
<feature type="compositionally biased region" description="Basic and acidic residues" evidence="1">
    <location>
        <begin position="25"/>
        <end position="74"/>
    </location>
</feature>
<evidence type="ECO:0000313" key="2">
    <source>
        <dbReference type="Proteomes" id="UP000887565"/>
    </source>
</evidence>
<keyword evidence="2" id="KW-1185">Reference proteome</keyword>
<reference evidence="3" key="1">
    <citation type="submission" date="2022-11" db="UniProtKB">
        <authorList>
            <consortium name="WormBaseParasite"/>
        </authorList>
    </citation>
    <scope>IDENTIFICATION</scope>
</reference>
<proteinExistence type="predicted"/>
<dbReference type="AlphaFoldDB" id="A0A915JKL4"/>
<evidence type="ECO:0000256" key="1">
    <source>
        <dbReference type="SAM" id="MobiDB-lite"/>
    </source>
</evidence>
<organism evidence="2 3">
    <name type="scientific">Romanomermis culicivorax</name>
    <name type="common">Nematode worm</name>
    <dbReference type="NCBI Taxonomy" id="13658"/>
    <lineage>
        <taxon>Eukaryota</taxon>
        <taxon>Metazoa</taxon>
        <taxon>Ecdysozoa</taxon>
        <taxon>Nematoda</taxon>
        <taxon>Enoplea</taxon>
        <taxon>Dorylaimia</taxon>
        <taxon>Mermithida</taxon>
        <taxon>Mermithoidea</taxon>
        <taxon>Mermithidae</taxon>
        <taxon>Romanomermis</taxon>
    </lineage>
</organism>
<accession>A0A915JKL4</accession>